<protein>
    <submittedName>
        <fullName evidence="1">Uncharacterized protein</fullName>
    </submittedName>
</protein>
<dbReference type="EMBL" id="HACM01001711">
    <property type="protein sequence ID" value="CRZ02153.1"/>
    <property type="molecule type" value="Transcribed_RNA"/>
</dbReference>
<sequence>MSRDFHLRQQDFCYLNNNPVAVLEMEHRNIEPEERCYNSKYCRNSQGQSNVLLQEIGHPELSRVWNLLHPSQFIPKSPSTTSNLIKWELGFLRLLSAAIYKH</sequence>
<organism evidence="1">
    <name type="scientific">Spongospora subterranea</name>
    <dbReference type="NCBI Taxonomy" id="70186"/>
    <lineage>
        <taxon>Eukaryota</taxon>
        <taxon>Sar</taxon>
        <taxon>Rhizaria</taxon>
        <taxon>Endomyxa</taxon>
        <taxon>Phytomyxea</taxon>
        <taxon>Plasmodiophorida</taxon>
        <taxon>Plasmodiophoridae</taxon>
        <taxon>Spongospora</taxon>
    </lineage>
</organism>
<evidence type="ECO:0000313" key="1">
    <source>
        <dbReference type="EMBL" id="CRZ02153.1"/>
    </source>
</evidence>
<accession>A0A0H5QJH3</accession>
<name>A0A0H5QJH3_9EUKA</name>
<reference evidence="1" key="1">
    <citation type="submission" date="2015-04" db="EMBL/GenBank/DDBJ databases">
        <title>The genome sequence of the plant pathogenic Rhizarian Plasmodiophora brassicae reveals insights in its biotrophic life cycle and the origin of chitin synthesis.</title>
        <authorList>
            <person name="Schwelm A."/>
            <person name="Fogelqvist J."/>
            <person name="Knaust A."/>
            <person name="Julke S."/>
            <person name="Lilja T."/>
            <person name="Dhandapani V."/>
            <person name="Bonilla-Rosso G."/>
            <person name="Karlsson M."/>
            <person name="Shevchenko A."/>
            <person name="Choi S.R."/>
            <person name="Kim H.G."/>
            <person name="Park J.Y."/>
            <person name="Lim Y.P."/>
            <person name="Ludwig-Muller J."/>
            <person name="Dixelius C."/>
        </authorList>
    </citation>
    <scope>NUCLEOTIDE SEQUENCE</scope>
    <source>
        <tissue evidence="1">Potato root galls</tissue>
    </source>
</reference>
<proteinExistence type="predicted"/>
<dbReference type="AlphaFoldDB" id="A0A0H5QJH3"/>